<dbReference type="Pfam" id="PF00588">
    <property type="entry name" value="SpoU_methylase"/>
    <property type="match status" value="1"/>
</dbReference>
<dbReference type="Proteomes" id="UP000651482">
    <property type="component" value="Unassembled WGS sequence"/>
</dbReference>
<keyword evidence="6" id="KW-1185">Reference proteome</keyword>
<feature type="domain" description="RNA 2-O ribose methyltransferase substrate binding" evidence="4">
    <location>
        <begin position="13"/>
        <end position="88"/>
    </location>
</feature>
<dbReference type="InterPro" id="IPR004441">
    <property type="entry name" value="rRNA_MeTrfase_TrmH"/>
</dbReference>
<dbReference type="EMBL" id="JACRSN010000012">
    <property type="protein sequence ID" value="MBC8534124.1"/>
    <property type="molecule type" value="Genomic_DNA"/>
</dbReference>
<sequence length="256" mass="27235">MQEKPVGDREENLIIGRNAILEALRSDRTIDSLYVARGNRAGAISALLAKAKAKGIVIKEADPKKLDFLCGHANHQGVVAVASVKAYATLDDLFRLAEERGEPPFFIIADGLHDPHNLGAVIRTAECAGAHGVIVPKRHSTGLTYAVGKASAGAVEYLPVARVSNLAAAMDELKKRGVWIYAADMDGERWCDVDYSGAVALVVGSEGDGVGRLVKEKSDFIVSLPIRGNVNSLNASVACGILCYEVVRSRMAAQAK</sequence>
<dbReference type="PANTHER" id="PTHR46429">
    <property type="entry name" value="23S RRNA (GUANOSINE-2'-O-)-METHYLTRANSFERASE RLMB"/>
    <property type="match status" value="1"/>
</dbReference>
<gene>
    <name evidence="5" type="primary">rlmB</name>
    <name evidence="5" type="ORF">IAG03_08960</name>
</gene>
<dbReference type="SUPFAM" id="SSF55315">
    <property type="entry name" value="L30e-like"/>
    <property type="match status" value="1"/>
</dbReference>
<evidence type="ECO:0000256" key="2">
    <source>
        <dbReference type="ARBA" id="ARBA00022603"/>
    </source>
</evidence>
<keyword evidence="3" id="KW-0808">Transferase</keyword>
<dbReference type="InterPro" id="IPR001537">
    <property type="entry name" value="SpoU_MeTrfase"/>
</dbReference>
<dbReference type="Gene3D" id="3.40.1280.10">
    <property type="match status" value="1"/>
</dbReference>
<protein>
    <submittedName>
        <fullName evidence="5">23S rRNA (Guanosine(2251)-2'-O)-methyltransferase RlmB</fullName>
    </submittedName>
</protein>
<comment type="caution">
    <text evidence="5">The sequence shown here is derived from an EMBL/GenBank/DDBJ whole genome shotgun (WGS) entry which is preliminary data.</text>
</comment>
<dbReference type="GO" id="GO:0032259">
    <property type="term" value="P:methylation"/>
    <property type="evidence" value="ECO:0007669"/>
    <property type="project" value="UniProtKB-KW"/>
</dbReference>
<reference evidence="5" key="1">
    <citation type="submission" date="2020-08" db="EMBL/GenBank/DDBJ databases">
        <title>Genome public.</title>
        <authorList>
            <person name="Liu C."/>
            <person name="Sun Q."/>
        </authorList>
    </citation>
    <scope>NUCLEOTIDE SEQUENCE</scope>
    <source>
        <strain evidence="5">NSJ-40</strain>
    </source>
</reference>
<evidence type="ECO:0000313" key="5">
    <source>
        <dbReference type="EMBL" id="MBC8534124.1"/>
    </source>
</evidence>
<name>A0A926HRT8_9FIRM</name>
<dbReference type="CDD" id="cd18103">
    <property type="entry name" value="SpoU-like_RlmB"/>
    <property type="match status" value="1"/>
</dbReference>
<evidence type="ECO:0000259" key="4">
    <source>
        <dbReference type="SMART" id="SM00967"/>
    </source>
</evidence>
<dbReference type="InterPro" id="IPR029028">
    <property type="entry name" value="Alpha/beta_knot_MTases"/>
</dbReference>
<dbReference type="Gene3D" id="3.30.1330.30">
    <property type="match status" value="1"/>
</dbReference>
<accession>A0A926HRT8</accession>
<dbReference type="GO" id="GO:0005829">
    <property type="term" value="C:cytosol"/>
    <property type="evidence" value="ECO:0007669"/>
    <property type="project" value="TreeGrafter"/>
</dbReference>
<dbReference type="Pfam" id="PF08032">
    <property type="entry name" value="SpoU_sub_bind"/>
    <property type="match status" value="1"/>
</dbReference>
<dbReference type="FunFam" id="3.40.1280.10:FF:000008">
    <property type="entry name" value="Group 3 RNA methyltransferase TrmH"/>
    <property type="match status" value="1"/>
</dbReference>
<dbReference type="GO" id="GO:0003723">
    <property type="term" value="F:RNA binding"/>
    <property type="evidence" value="ECO:0007669"/>
    <property type="project" value="InterPro"/>
</dbReference>
<dbReference type="InterPro" id="IPR029026">
    <property type="entry name" value="tRNA_m1G_MTases_N"/>
</dbReference>
<dbReference type="SUPFAM" id="SSF75217">
    <property type="entry name" value="alpha/beta knot"/>
    <property type="match status" value="1"/>
</dbReference>
<dbReference type="InterPro" id="IPR013123">
    <property type="entry name" value="SpoU_subst-bd"/>
</dbReference>
<keyword evidence="2" id="KW-0489">Methyltransferase</keyword>
<dbReference type="PANTHER" id="PTHR46429:SF1">
    <property type="entry name" value="23S RRNA (GUANOSINE-2'-O-)-METHYLTRANSFERASE RLMB"/>
    <property type="match status" value="1"/>
</dbReference>
<proteinExistence type="inferred from homology"/>
<evidence type="ECO:0000313" key="6">
    <source>
        <dbReference type="Proteomes" id="UP000651482"/>
    </source>
</evidence>
<evidence type="ECO:0000256" key="1">
    <source>
        <dbReference type="ARBA" id="ARBA00007228"/>
    </source>
</evidence>
<dbReference type="InterPro" id="IPR029064">
    <property type="entry name" value="Ribosomal_eL30-like_sf"/>
</dbReference>
<dbReference type="NCBIfam" id="TIGR00186">
    <property type="entry name" value="rRNA_methyl_3"/>
    <property type="match status" value="1"/>
</dbReference>
<dbReference type="SMART" id="SM00967">
    <property type="entry name" value="SpoU_sub_bind"/>
    <property type="match status" value="1"/>
</dbReference>
<dbReference type="GO" id="GO:0008173">
    <property type="term" value="F:RNA methyltransferase activity"/>
    <property type="evidence" value="ECO:0007669"/>
    <property type="project" value="InterPro"/>
</dbReference>
<dbReference type="GO" id="GO:0006396">
    <property type="term" value="P:RNA processing"/>
    <property type="evidence" value="ECO:0007669"/>
    <property type="project" value="InterPro"/>
</dbReference>
<comment type="similarity">
    <text evidence="1">Belongs to the class IV-like SAM-binding methyltransferase superfamily. RNA methyltransferase TrmH family.</text>
</comment>
<evidence type="ECO:0000256" key="3">
    <source>
        <dbReference type="ARBA" id="ARBA00022679"/>
    </source>
</evidence>
<organism evidence="5 6">
    <name type="scientific">Yeguia hominis</name>
    <dbReference type="NCBI Taxonomy" id="2763662"/>
    <lineage>
        <taxon>Bacteria</taxon>
        <taxon>Bacillati</taxon>
        <taxon>Bacillota</taxon>
        <taxon>Clostridia</taxon>
        <taxon>Eubacteriales</taxon>
        <taxon>Yeguiaceae</taxon>
        <taxon>Yeguia</taxon>
    </lineage>
</organism>
<dbReference type="AlphaFoldDB" id="A0A926HRT8"/>